<gene>
    <name evidence="1" type="ORF">SH601_06290</name>
</gene>
<accession>A0ACC6M3Y2</accession>
<dbReference type="Proteomes" id="UP001277972">
    <property type="component" value="Unassembled WGS sequence"/>
</dbReference>
<proteinExistence type="predicted"/>
<keyword evidence="2" id="KW-1185">Reference proteome</keyword>
<reference evidence="1" key="1">
    <citation type="submission" date="2023-11" db="EMBL/GenBank/DDBJ databases">
        <title>Gracilibacillus pellucida a moderately halophilic bacterium isolated from saline soil in Xinjiang province.</title>
        <authorList>
            <person name="Zhang Z."/>
            <person name="Tan F."/>
            <person name="Wang Y."/>
            <person name="Xia M."/>
        </authorList>
    </citation>
    <scope>NUCLEOTIDE SEQUENCE</scope>
    <source>
        <strain evidence="1">S3-1-1</strain>
    </source>
</reference>
<name>A0ACC6M3Y2_9BACI</name>
<organism evidence="1 2">
    <name type="scientific">Gracilibacillus pellucidus</name>
    <dbReference type="NCBI Taxonomy" id="3095368"/>
    <lineage>
        <taxon>Bacteria</taxon>
        <taxon>Bacillati</taxon>
        <taxon>Bacillota</taxon>
        <taxon>Bacilli</taxon>
        <taxon>Bacillales</taxon>
        <taxon>Bacillaceae</taxon>
        <taxon>Gracilibacillus</taxon>
    </lineage>
</organism>
<protein>
    <submittedName>
        <fullName evidence="1">LysM peptidoglycan-binding domain-containing protein</fullName>
    </submittedName>
</protein>
<sequence length="422" mass="47324">MAIHVVQSGETLAQIAKQYTISVAVIVAVNGLPSANDIVPGLALYIPDTDIIQYRSYIVKEGDTLWQLANHFDTTITAITKANPTINPHSLSIGQKLLIPTATMRQMETLGFLIPGNLSVLRSLSNFLTYVAIVAYSFTEEGYVSMLLDDTAAIEESKRVGITPLLMIRNFTGDDFDAELAGNVLRNAEYRANLINSLLQVIDEKGYGGVSLDMEFIPPTERENFNLFLYELKRALGSHILHVNVHAKTEDLPTNRIVGAYDYQMIGQIADIVAVMTMDYGYPGGPPAPVAPITWVEEVVQYTTSLIHPQKVQIAFPLYGYDWDIAAESTTALSVNRAQNQAISAKTVIEYDQTAATPWYSYTQNGEEHIVWFEDIRSYRAKYVLVDQYQLLGVTYWHINLPAPQNWVYLYNHFVVEKREVK</sequence>
<evidence type="ECO:0000313" key="2">
    <source>
        <dbReference type="Proteomes" id="UP001277972"/>
    </source>
</evidence>
<evidence type="ECO:0000313" key="1">
    <source>
        <dbReference type="EMBL" id="MDX8045593.1"/>
    </source>
</evidence>
<dbReference type="EMBL" id="JAWZSR010000003">
    <property type="protein sequence ID" value="MDX8045593.1"/>
    <property type="molecule type" value="Genomic_DNA"/>
</dbReference>
<comment type="caution">
    <text evidence="1">The sequence shown here is derived from an EMBL/GenBank/DDBJ whole genome shotgun (WGS) entry which is preliminary data.</text>
</comment>